<dbReference type="SUPFAM" id="SSF53756">
    <property type="entry name" value="UDP-Glycosyltransferase/glycogen phosphorylase"/>
    <property type="match status" value="1"/>
</dbReference>
<feature type="domain" description="Glycosyl transferase family 1" evidence="3">
    <location>
        <begin position="208"/>
        <end position="344"/>
    </location>
</feature>
<evidence type="ECO:0000259" key="3">
    <source>
        <dbReference type="Pfam" id="PF00534"/>
    </source>
</evidence>
<dbReference type="KEGG" id="dde:Dde_0592"/>
<name>Q315K3_OLEA2</name>
<sequence>MPEPVLVIVKYCDPSTGGEGVAYRFCRYMQSRGVPFQLVCGRNKDPHGPLAEHVVELGMLRPTRLLKYASFFRRAERYIACTRGVPFSFEYVRGAAIVRQTGVHAIFLRRSLEGLPEKEKRRKMRSRWWNLYNRYVPAQERRVLDSAELQRILVPSGMTRDEVCQSYPQHCHKVTVIHNGVDTERFHPADEAARAAARERYWPGAGARRIVGFAGNIFMRKGLAHCIGSLRGLPEDVVLLVAGGDNAAPYRQQAAALGVEHRVRFAGAVADMPQFFHALDAFCLPTRYDPFGLVIAEAVAAGVPVVTSHLAGSAEIVQDGVTGAVCRSLDDSAVAQAVDKALRLDRSGIAASAPDERDMFARYLALADNVRAARRPVRP</sequence>
<proteinExistence type="predicted"/>
<evidence type="ECO:0000313" key="5">
    <source>
        <dbReference type="EMBL" id="ABB37393.1"/>
    </source>
</evidence>
<dbReference type="CDD" id="cd03801">
    <property type="entry name" value="GT4_PimA-like"/>
    <property type="match status" value="1"/>
</dbReference>
<dbReference type="Proteomes" id="UP000002710">
    <property type="component" value="Chromosome"/>
</dbReference>
<dbReference type="PANTHER" id="PTHR12526">
    <property type="entry name" value="GLYCOSYLTRANSFERASE"/>
    <property type="match status" value="1"/>
</dbReference>
<keyword evidence="6" id="KW-1185">Reference proteome</keyword>
<keyword evidence="2 5" id="KW-0808">Transferase</keyword>
<evidence type="ECO:0000256" key="1">
    <source>
        <dbReference type="ARBA" id="ARBA00022676"/>
    </source>
</evidence>
<evidence type="ECO:0000259" key="4">
    <source>
        <dbReference type="Pfam" id="PF13439"/>
    </source>
</evidence>
<dbReference type="Gene3D" id="3.40.50.2000">
    <property type="entry name" value="Glycogen Phosphorylase B"/>
    <property type="match status" value="2"/>
</dbReference>
<evidence type="ECO:0000256" key="2">
    <source>
        <dbReference type="ARBA" id="ARBA00022679"/>
    </source>
</evidence>
<dbReference type="AlphaFoldDB" id="Q315K3"/>
<dbReference type="STRING" id="207559.Dde_0592"/>
<accession>Q315K3</accession>
<dbReference type="PANTHER" id="PTHR12526:SF510">
    <property type="entry name" value="D-INOSITOL 3-PHOSPHATE GLYCOSYLTRANSFERASE"/>
    <property type="match status" value="1"/>
</dbReference>
<dbReference type="EMBL" id="CP000112">
    <property type="protein sequence ID" value="ABB37393.1"/>
    <property type="molecule type" value="Genomic_DNA"/>
</dbReference>
<dbReference type="RefSeq" id="WP_011366704.1">
    <property type="nucleotide sequence ID" value="NC_007519.1"/>
</dbReference>
<dbReference type="Pfam" id="PF13439">
    <property type="entry name" value="Glyco_transf_4"/>
    <property type="match status" value="1"/>
</dbReference>
<dbReference type="eggNOG" id="COG0438">
    <property type="taxonomic scope" value="Bacteria"/>
</dbReference>
<dbReference type="InterPro" id="IPR028098">
    <property type="entry name" value="Glyco_trans_4-like_N"/>
</dbReference>
<dbReference type="GO" id="GO:0016757">
    <property type="term" value="F:glycosyltransferase activity"/>
    <property type="evidence" value="ECO:0007669"/>
    <property type="project" value="UniProtKB-KW"/>
</dbReference>
<evidence type="ECO:0000313" key="6">
    <source>
        <dbReference type="Proteomes" id="UP000002710"/>
    </source>
</evidence>
<feature type="domain" description="Glycosyltransferase subfamily 4-like N-terminal" evidence="4">
    <location>
        <begin position="17"/>
        <end position="185"/>
    </location>
</feature>
<dbReference type="Pfam" id="PF00534">
    <property type="entry name" value="Glycos_transf_1"/>
    <property type="match status" value="1"/>
</dbReference>
<dbReference type="InterPro" id="IPR001296">
    <property type="entry name" value="Glyco_trans_1"/>
</dbReference>
<protein>
    <submittedName>
        <fullName evidence="5">Glycosyl transferase group 1</fullName>
    </submittedName>
</protein>
<dbReference type="CAZy" id="GT4">
    <property type="family name" value="Glycosyltransferase Family 4"/>
</dbReference>
<reference evidence="5 6" key="1">
    <citation type="journal article" date="2011" name="J. Bacteriol.">
        <title>Complete genome sequence and updated annotation of Desulfovibrio alaskensis G20.</title>
        <authorList>
            <person name="Hauser L.J."/>
            <person name="Land M.L."/>
            <person name="Brown S.D."/>
            <person name="Larimer F."/>
            <person name="Keller K.L."/>
            <person name="Rapp-Giles B.J."/>
            <person name="Price M.N."/>
            <person name="Lin M."/>
            <person name="Bruce D.C."/>
            <person name="Detter J.C."/>
            <person name="Tapia R."/>
            <person name="Han C.S."/>
            <person name="Goodwin L.A."/>
            <person name="Cheng J.F."/>
            <person name="Pitluck S."/>
            <person name="Copeland A."/>
            <person name="Lucas S."/>
            <person name="Nolan M."/>
            <person name="Lapidus A.L."/>
            <person name="Palumbo A.V."/>
            <person name="Wall J.D."/>
        </authorList>
    </citation>
    <scope>NUCLEOTIDE SEQUENCE [LARGE SCALE GENOMIC DNA]</scope>
    <source>
        <strain evidence="6">ATCC BAA 1058 / DSM 17464 / G20</strain>
    </source>
</reference>
<dbReference type="HOGENOM" id="CLU_009583_44_1_7"/>
<gene>
    <name evidence="5" type="ordered locus">Dde_0592</name>
</gene>
<organism evidence="5 6">
    <name type="scientific">Oleidesulfovibrio alaskensis (strain ATCC BAA-1058 / DSM 17464 / G20)</name>
    <name type="common">Desulfovibrio alaskensis</name>
    <dbReference type="NCBI Taxonomy" id="207559"/>
    <lineage>
        <taxon>Bacteria</taxon>
        <taxon>Pseudomonadati</taxon>
        <taxon>Thermodesulfobacteriota</taxon>
        <taxon>Desulfovibrionia</taxon>
        <taxon>Desulfovibrionales</taxon>
        <taxon>Desulfovibrionaceae</taxon>
        <taxon>Oleidesulfovibrio</taxon>
    </lineage>
</organism>
<keyword evidence="1" id="KW-0328">Glycosyltransferase</keyword>